<proteinExistence type="predicted"/>
<accession>A0A1Y1ZU36</accession>
<organism evidence="3 4">
    <name type="scientific">Clohesyomyces aquaticus</name>
    <dbReference type="NCBI Taxonomy" id="1231657"/>
    <lineage>
        <taxon>Eukaryota</taxon>
        <taxon>Fungi</taxon>
        <taxon>Dikarya</taxon>
        <taxon>Ascomycota</taxon>
        <taxon>Pezizomycotina</taxon>
        <taxon>Dothideomycetes</taxon>
        <taxon>Pleosporomycetidae</taxon>
        <taxon>Pleosporales</taxon>
        <taxon>Lindgomycetaceae</taxon>
        <taxon>Clohesyomyces</taxon>
    </lineage>
</organism>
<dbReference type="OrthoDB" id="3763563at2759"/>
<dbReference type="GO" id="GO:0005975">
    <property type="term" value="P:carbohydrate metabolic process"/>
    <property type="evidence" value="ECO:0007669"/>
    <property type="project" value="InterPro"/>
</dbReference>
<evidence type="ECO:0000256" key="1">
    <source>
        <dbReference type="SAM" id="MobiDB-lite"/>
    </source>
</evidence>
<feature type="region of interest" description="Disordered" evidence="1">
    <location>
        <begin position="1"/>
        <end position="21"/>
    </location>
</feature>
<dbReference type="PANTHER" id="PTHR31616:SF0">
    <property type="entry name" value="GLUCAN 1,4-ALPHA-GLUCOSIDASE"/>
    <property type="match status" value="1"/>
</dbReference>
<dbReference type="AlphaFoldDB" id="A0A1Y1ZU36"/>
<dbReference type="Gene3D" id="1.50.10.10">
    <property type="match status" value="1"/>
</dbReference>
<reference evidence="3 4" key="1">
    <citation type="submission" date="2016-07" db="EMBL/GenBank/DDBJ databases">
        <title>Pervasive Adenine N6-methylation of Active Genes in Fungi.</title>
        <authorList>
            <consortium name="DOE Joint Genome Institute"/>
            <person name="Mondo S.J."/>
            <person name="Dannebaum R.O."/>
            <person name="Kuo R.C."/>
            <person name="Labutti K."/>
            <person name="Haridas S."/>
            <person name="Kuo A."/>
            <person name="Salamov A."/>
            <person name="Ahrendt S.R."/>
            <person name="Lipzen A."/>
            <person name="Sullivan W."/>
            <person name="Andreopoulos W.B."/>
            <person name="Clum A."/>
            <person name="Lindquist E."/>
            <person name="Daum C."/>
            <person name="Ramamoorthy G.K."/>
            <person name="Gryganskyi A."/>
            <person name="Culley D."/>
            <person name="Magnuson J.K."/>
            <person name="James T.Y."/>
            <person name="O'Malley M.A."/>
            <person name="Stajich J.E."/>
            <person name="Spatafora J.W."/>
            <person name="Visel A."/>
            <person name="Grigoriev I.V."/>
        </authorList>
    </citation>
    <scope>NUCLEOTIDE SEQUENCE [LARGE SCALE GENOMIC DNA]</scope>
    <source>
        <strain evidence="3 4">CBS 115471</strain>
    </source>
</reference>
<comment type="caution">
    <text evidence="3">The sequence shown here is derived from an EMBL/GenBank/DDBJ whole genome shotgun (WGS) entry which is preliminary data.</text>
</comment>
<gene>
    <name evidence="3" type="ORF">BCR34DRAFT_562356</name>
</gene>
<keyword evidence="3" id="KW-0326">Glycosidase</keyword>
<evidence type="ECO:0000259" key="2">
    <source>
        <dbReference type="Pfam" id="PF00723"/>
    </source>
</evidence>
<dbReference type="InterPro" id="IPR012341">
    <property type="entry name" value="6hp_glycosidase-like_sf"/>
</dbReference>
<dbReference type="InterPro" id="IPR011613">
    <property type="entry name" value="GH15-like"/>
</dbReference>
<dbReference type="InterPro" id="IPR008928">
    <property type="entry name" value="6-hairpin_glycosidase_sf"/>
</dbReference>
<dbReference type="Pfam" id="PF00723">
    <property type="entry name" value="Glyco_hydro_15"/>
    <property type="match status" value="1"/>
</dbReference>
<name>A0A1Y1ZU36_9PLEO</name>
<protein>
    <submittedName>
        <fullName evidence="3">Six-hairpin glycosidase-like protein</fullName>
    </submittedName>
</protein>
<sequence>MANITGKQEHSNVRDPPAMRAATGYMPEGNLPIMFAIRGKTDIPESELSHLDGYRGSKPVRIGNGAAFHKQLDIYRELMNGIYLANKFGKPISYDEWILVREITDHVCTIWREEDMSIWEVRNEKQNFFYSKIIHV</sequence>
<keyword evidence="3" id="KW-0378">Hydrolase</keyword>
<feature type="domain" description="GH15-like" evidence="2">
    <location>
        <begin position="29"/>
        <end position="133"/>
    </location>
</feature>
<dbReference type="STRING" id="1231657.A0A1Y1ZU36"/>
<dbReference type="Proteomes" id="UP000193144">
    <property type="component" value="Unassembled WGS sequence"/>
</dbReference>
<dbReference type="SUPFAM" id="SSF48208">
    <property type="entry name" value="Six-hairpin glycosidases"/>
    <property type="match status" value="1"/>
</dbReference>
<evidence type="ECO:0000313" key="3">
    <source>
        <dbReference type="EMBL" id="ORY13285.1"/>
    </source>
</evidence>
<evidence type="ECO:0000313" key="4">
    <source>
        <dbReference type="Proteomes" id="UP000193144"/>
    </source>
</evidence>
<keyword evidence="4" id="KW-1185">Reference proteome</keyword>
<dbReference type="EMBL" id="MCFA01000043">
    <property type="protein sequence ID" value="ORY13285.1"/>
    <property type="molecule type" value="Genomic_DNA"/>
</dbReference>
<dbReference type="GO" id="GO:0004553">
    <property type="term" value="F:hydrolase activity, hydrolyzing O-glycosyl compounds"/>
    <property type="evidence" value="ECO:0007669"/>
    <property type="project" value="UniProtKB-ARBA"/>
</dbReference>
<dbReference type="PANTHER" id="PTHR31616">
    <property type="entry name" value="TREHALASE"/>
    <property type="match status" value="1"/>
</dbReference>